<keyword evidence="3" id="KW-1185">Reference proteome</keyword>
<comment type="caution">
    <text evidence="2">The sequence shown here is derived from an EMBL/GenBank/DDBJ whole genome shotgun (WGS) entry which is preliminary data.</text>
</comment>
<sequence length="155" mass="16479">HVAERQRLTDAFAMHLSAVHPRSAAALVGDVVYGIVPVHAGGADAEERAARIAADFLERVGERQELRVGVGPYARDSGGLPASRAGADRALRVLRAGAGPRSVARIADVFVESLLLELGDVIAERGDPPSGPVVRLMAYDKAHHTRLVPTLRAWP</sequence>
<reference evidence="2 3" key="1">
    <citation type="submission" date="2015-07" db="EMBL/GenBank/DDBJ databases">
        <authorList>
            <person name="Ju K.-S."/>
            <person name="Doroghazi J.R."/>
            <person name="Metcalf W.W."/>
        </authorList>
    </citation>
    <scope>NUCLEOTIDE SEQUENCE [LARGE SCALE GENOMIC DNA]</scope>
    <source>
        <strain evidence="2 3">NRRL B-3589</strain>
    </source>
</reference>
<evidence type="ECO:0000313" key="2">
    <source>
        <dbReference type="EMBL" id="KOG86023.1"/>
    </source>
</evidence>
<dbReference type="Gene3D" id="1.10.10.2840">
    <property type="entry name" value="PucR C-terminal helix-turn-helix domain"/>
    <property type="match status" value="1"/>
</dbReference>
<organism evidence="2 3">
    <name type="scientific">Streptomyces varsoviensis</name>
    <dbReference type="NCBI Taxonomy" id="67373"/>
    <lineage>
        <taxon>Bacteria</taxon>
        <taxon>Bacillati</taxon>
        <taxon>Actinomycetota</taxon>
        <taxon>Actinomycetes</taxon>
        <taxon>Kitasatosporales</taxon>
        <taxon>Streptomycetaceae</taxon>
        <taxon>Streptomyces</taxon>
    </lineage>
</organism>
<evidence type="ECO:0000313" key="3">
    <source>
        <dbReference type="Proteomes" id="UP000037020"/>
    </source>
</evidence>
<dbReference type="PANTHER" id="PTHR33744">
    <property type="entry name" value="CARBOHYDRATE DIACID REGULATOR"/>
    <property type="match status" value="1"/>
</dbReference>
<dbReference type="Pfam" id="PF17853">
    <property type="entry name" value="GGDEF_2"/>
    <property type="match status" value="1"/>
</dbReference>
<feature type="non-terminal residue" evidence="2">
    <location>
        <position position="155"/>
    </location>
</feature>
<dbReference type="InterPro" id="IPR051448">
    <property type="entry name" value="CdaR-like_regulators"/>
</dbReference>
<evidence type="ECO:0000259" key="1">
    <source>
        <dbReference type="Pfam" id="PF17853"/>
    </source>
</evidence>
<gene>
    <name evidence="2" type="ORF">ADK38_33370</name>
</gene>
<proteinExistence type="predicted"/>
<dbReference type="PANTHER" id="PTHR33744:SF17">
    <property type="entry name" value="CONSERVED PROTEIN"/>
    <property type="match status" value="1"/>
</dbReference>
<dbReference type="EMBL" id="LGUT01003077">
    <property type="protein sequence ID" value="KOG86023.1"/>
    <property type="molecule type" value="Genomic_DNA"/>
</dbReference>
<dbReference type="InterPro" id="IPR041522">
    <property type="entry name" value="CdaR_GGDEF"/>
</dbReference>
<dbReference type="Proteomes" id="UP000037020">
    <property type="component" value="Unassembled WGS sequence"/>
</dbReference>
<dbReference type="InterPro" id="IPR042070">
    <property type="entry name" value="PucR_C-HTH_sf"/>
</dbReference>
<feature type="non-terminal residue" evidence="2">
    <location>
        <position position="1"/>
    </location>
</feature>
<feature type="domain" description="CdaR GGDEF-like" evidence="1">
    <location>
        <begin position="5"/>
        <end position="93"/>
    </location>
</feature>
<accession>A0ABR5IY16</accession>
<name>A0ABR5IY16_9ACTN</name>
<protein>
    <submittedName>
        <fullName evidence="2">PucR family transcriptional regulator</fullName>
    </submittedName>
</protein>